<proteinExistence type="predicted"/>
<gene>
    <name evidence="2" type="ORF">OS125_11540</name>
</gene>
<dbReference type="Proteomes" id="UP001081709">
    <property type="component" value="Unassembled WGS sequence"/>
</dbReference>
<evidence type="ECO:0000313" key="2">
    <source>
        <dbReference type="EMBL" id="MCX7445864.1"/>
    </source>
</evidence>
<evidence type="ECO:0000313" key="3">
    <source>
        <dbReference type="Proteomes" id="UP001081709"/>
    </source>
</evidence>
<comment type="caution">
    <text evidence="2">The sequence shown here is derived from an EMBL/GenBank/DDBJ whole genome shotgun (WGS) entry which is preliminary data.</text>
</comment>
<name>A0ABT3WXX7_9CORY</name>
<sequence length="97" mass="10907">MITLTDETTSNPELDEMIRYAEAELDAAIQDVEEASNRLENTQNVLNAAIRNLEHDPRGLRAAQTELVAAVQAVEEASTRLRDAQDELDFLNDPRNR</sequence>
<keyword evidence="3" id="KW-1185">Reference proteome</keyword>
<protein>
    <submittedName>
        <fullName evidence="2">Uncharacterized protein</fullName>
    </submittedName>
</protein>
<feature type="coiled-coil region" evidence="1">
    <location>
        <begin position="18"/>
        <end position="87"/>
    </location>
</feature>
<evidence type="ECO:0000256" key="1">
    <source>
        <dbReference type="SAM" id="Coils"/>
    </source>
</evidence>
<accession>A0ABT3WXX7</accession>
<dbReference type="Gene3D" id="1.20.120.330">
    <property type="entry name" value="Nucleotidyltransferases domain 2"/>
    <property type="match status" value="1"/>
</dbReference>
<dbReference type="RefSeq" id="WP_267186885.1">
    <property type="nucleotide sequence ID" value="NZ_JAPMKV010000010.1"/>
</dbReference>
<dbReference type="EMBL" id="JAPMKV010000010">
    <property type="protein sequence ID" value="MCX7445864.1"/>
    <property type="molecule type" value="Genomic_DNA"/>
</dbReference>
<reference evidence="2" key="1">
    <citation type="submission" date="2022-11" db="EMBL/GenBank/DDBJ databases">
        <title>Corynebacterium sp. isolated from Penguins.</title>
        <authorList>
            <person name="Sedlar K."/>
            <person name="Svec P."/>
        </authorList>
    </citation>
    <scope>NUCLEOTIDE SEQUENCE</scope>
    <source>
        <strain evidence="2">P7003</strain>
    </source>
</reference>
<organism evidence="2 3">
    <name type="scientific">Corynebacterium pygosceleis</name>
    <dbReference type="NCBI Taxonomy" id="2800406"/>
    <lineage>
        <taxon>Bacteria</taxon>
        <taxon>Bacillati</taxon>
        <taxon>Actinomycetota</taxon>
        <taxon>Actinomycetes</taxon>
        <taxon>Mycobacteriales</taxon>
        <taxon>Corynebacteriaceae</taxon>
        <taxon>Corynebacterium</taxon>
    </lineage>
</organism>
<keyword evidence="1" id="KW-0175">Coiled coil</keyword>